<reference evidence="2" key="1">
    <citation type="submission" date="2022-11" db="UniProtKB">
        <authorList>
            <consortium name="WormBaseParasite"/>
        </authorList>
    </citation>
    <scope>IDENTIFICATION</scope>
</reference>
<dbReference type="AlphaFoldDB" id="A0A915IKG7"/>
<dbReference type="Proteomes" id="UP000887565">
    <property type="component" value="Unplaced"/>
</dbReference>
<keyword evidence="1" id="KW-1185">Reference proteome</keyword>
<protein>
    <submittedName>
        <fullName evidence="2">Uncharacterized protein</fullName>
    </submittedName>
</protein>
<organism evidence="1 2">
    <name type="scientific">Romanomermis culicivorax</name>
    <name type="common">Nematode worm</name>
    <dbReference type="NCBI Taxonomy" id="13658"/>
    <lineage>
        <taxon>Eukaryota</taxon>
        <taxon>Metazoa</taxon>
        <taxon>Ecdysozoa</taxon>
        <taxon>Nematoda</taxon>
        <taxon>Enoplea</taxon>
        <taxon>Dorylaimia</taxon>
        <taxon>Mermithida</taxon>
        <taxon>Mermithoidea</taxon>
        <taxon>Mermithidae</taxon>
        <taxon>Romanomermis</taxon>
    </lineage>
</organism>
<sequence>MKRRASITAASKEAGSTFQAGKAHLASLPTSATNGVTDSPGSWEPATCCSYFISIWRLSGNLARNGLHIQRFYFFLLLCIDYDAKATVKEE</sequence>
<name>A0A915IKG7_ROMCU</name>
<evidence type="ECO:0000313" key="2">
    <source>
        <dbReference type="WBParaSite" id="nRc.2.0.1.t14672-RA"/>
    </source>
</evidence>
<proteinExistence type="predicted"/>
<evidence type="ECO:0000313" key="1">
    <source>
        <dbReference type="Proteomes" id="UP000887565"/>
    </source>
</evidence>
<accession>A0A915IKG7</accession>
<dbReference type="WBParaSite" id="nRc.2.0.1.t14672-RA">
    <property type="protein sequence ID" value="nRc.2.0.1.t14672-RA"/>
    <property type="gene ID" value="nRc.2.0.1.g14672"/>
</dbReference>